<feature type="region of interest" description="Disordered" evidence="1">
    <location>
        <begin position="57"/>
        <end position="78"/>
    </location>
</feature>
<gene>
    <name evidence="3" type="ORF">E2C01_102789</name>
</gene>
<organism evidence="3 4">
    <name type="scientific">Portunus trituberculatus</name>
    <name type="common">Swimming crab</name>
    <name type="synonym">Neptunus trituberculatus</name>
    <dbReference type="NCBI Taxonomy" id="210409"/>
    <lineage>
        <taxon>Eukaryota</taxon>
        <taxon>Metazoa</taxon>
        <taxon>Ecdysozoa</taxon>
        <taxon>Arthropoda</taxon>
        <taxon>Crustacea</taxon>
        <taxon>Multicrustacea</taxon>
        <taxon>Malacostraca</taxon>
        <taxon>Eumalacostraca</taxon>
        <taxon>Eucarida</taxon>
        <taxon>Decapoda</taxon>
        <taxon>Pleocyemata</taxon>
        <taxon>Brachyura</taxon>
        <taxon>Eubrachyura</taxon>
        <taxon>Portunoidea</taxon>
        <taxon>Portunidae</taxon>
        <taxon>Portuninae</taxon>
        <taxon>Portunus</taxon>
    </lineage>
</organism>
<feature type="signal peptide" evidence="2">
    <location>
        <begin position="1"/>
        <end position="20"/>
    </location>
</feature>
<evidence type="ECO:0000313" key="3">
    <source>
        <dbReference type="EMBL" id="MPD06951.1"/>
    </source>
</evidence>
<keyword evidence="2" id="KW-0732">Signal</keyword>
<evidence type="ECO:0000256" key="1">
    <source>
        <dbReference type="SAM" id="MobiDB-lite"/>
    </source>
</evidence>
<dbReference type="Proteomes" id="UP000324222">
    <property type="component" value="Unassembled WGS sequence"/>
</dbReference>
<reference evidence="3 4" key="1">
    <citation type="submission" date="2019-05" db="EMBL/GenBank/DDBJ databases">
        <title>Another draft genome of Portunus trituberculatus and its Hox gene families provides insights of decapod evolution.</title>
        <authorList>
            <person name="Jeong J.-H."/>
            <person name="Song I."/>
            <person name="Kim S."/>
            <person name="Choi T."/>
            <person name="Kim D."/>
            <person name="Ryu S."/>
            <person name="Kim W."/>
        </authorList>
    </citation>
    <scope>NUCLEOTIDE SEQUENCE [LARGE SCALE GENOMIC DNA]</scope>
    <source>
        <tissue evidence="3">Muscle</tissue>
    </source>
</reference>
<comment type="caution">
    <text evidence="3">The sequence shown here is derived from an EMBL/GenBank/DDBJ whole genome shotgun (WGS) entry which is preliminary data.</text>
</comment>
<evidence type="ECO:0000313" key="4">
    <source>
        <dbReference type="Proteomes" id="UP000324222"/>
    </source>
</evidence>
<name>A0A5B7KDH5_PORTR</name>
<dbReference type="EMBL" id="VSRR010153831">
    <property type="protein sequence ID" value="MPD06951.1"/>
    <property type="molecule type" value="Genomic_DNA"/>
</dbReference>
<proteinExistence type="predicted"/>
<feature type="chain" id="PRO_5022969436" evidence="2">
    <location>
        <begin position="21"/>
        <end position="154"/>
    </location>
</feature>
<accession>A0A5B7KDH5</accession>
<keyword evidence="4" id="KW-1185">Reference proteome</keyword>
<sequence>MKFLLFYPLSSYFFLHILHSTPPIHSPKSFTPPYHLETPPNLHIPCLTNPPTSLHFPETPPTHPPCLPSSLPHTPQSLPRPSSHSFALHYLPPTPTHTLLSQSLLCPSSHSVAPSTLSPLPVLPLLPPPLAHLTQVVKDGSRKSLGAAGPFGDT</sequence>
<protein>
    <submittedName>
        <fullName evidence="3">Uncharacterized protein</fullName>
    </submittedName>
</protein>
<evidence type="ECO:0000256" key="2">
    <source>
        <dbReference type="SAM" id="SignalP"/>
    </source>
</evidence>
<dbReference type="AlphaFoldDB" id="A0A5B7KDH5"/>
<feature type="compositionally biased region" description="Pro residues" evidence="1">
    <location>
        <begin position="58"/>
        <end position="67"/>
    </location>
</feature>